<accession>A0A9N9UHG3</accession>
<comment type="caution">
    <text evidence="4">The sequence shown here is derived from an EMBL/GenBank/DDBJ whole genome shotgun (WGS) entry which is preliminary data.</text>
</comment>
<dbReference type="OrthoDB" id="2998174at2759"/>
<feature type="region of interest" description="Disordered" evidence="3">
    <location>
        <begin position="387"/>
        <end position="407"/>
    </location>
</feature>
<keyword evidence="2" id="KW-0456">Lyase</keyword>
<comment type="similarity">
    <text evidence="1">Belongs to the trichodiene synthase family.</text>
</comment>
<sequence>MSQKPFPTETFVATVVQLMDTIQHNDANYTHDERVGRLSYAYKKAASYFAQPHVREMLQVKPKRLQAALQTITGMVVYCWVNASPELCAALTIHYTYTMILDDSEDDPYSSMRDFFGDMVNGRQQKHPWWKLVNDHFPDVLKHYGPFCSLNIYRSTVDFFEGCWIEQYAFNGYKGSSDYPDFLRRMNGLGHAVGASIWPAEMFDERQLFREITTAICMMENWMVWVNDLISFYKEFDDERDQTSLVNNYCHVGGLAIDEGLQKLTTQTLRVSEELVAVFKDKDPRLVDTMTRFMHGYVTWHLCDKRYRISEIHKQICSSGDPVKQSFCRYFDNANKVGRVDAAEWATPKVDDLLWANAIENIQPAPEPAPAQGGSDEKVEPEGLEGAEALKPTRDDGCQDTGPNKIGGDIATEWAKSIRHLQAHHRISSMCKAPAHGARNKDVTGKHGCGVV</sequence>
<evidence type="ECO:0008006" key="6">
    <source>
        <dbReference type="Google" id="ProtNLM"/>
    </source>
</evidence>
<dbReference type="InterPro" id="IPR008949">
    <property type="entry name" value="Isoprenoid_synthase_dom_sf"/>
</dbReference>
<evidence type="ECO:0000313" key="5">
    <source>
        <dbReference type="Proteomes" id="UP000754883"/>
    </source>
</evidence>
<keyword evidence="5" id="KW-1185">Reference proteome</keyword>
<dbReference type="AlphaFoldDB" id="A0A9N9UHG3"/>
<evidence type="ECO:0000256" key="1">
    <source>
        <dbReference type="ARBA" id="ARBA00007946"/>
    </source>
</evidence>
<evidence type="ECO:0000313" key="4">
    <source>
        <dbReference type="EMBL" id="CAG9990870.1"/>
    </source>
</evidence>
<dbReference type="SFLD" id="SFLDS00005">
    <property type="entry name" value="Isoprenoid_Synthase_Type_I"/>
    <property type="match status" value="1"/>
</dbReference>
<protein>
    <recommendedName>
        <fullName evidence="6">Trichodiene synthase</fullName>
    </recommendedName>
</protein>
<reference evidence="4" key="1">
    <citation type="submission" date="2021-10" db="EMBL/GenBank/DDBJ databases">
        <authorList>
            <person name="Piombo E."/>
        </authorList>
    </citation>
    <scope>NUCLEOTIDE SEQUENCE</scope>
</reference>
<proteinExistence type="inferred from homology"/>
<dbReference type="SFLD" id="SFLDG01021">
    <property type="entry name" value="Trichodiene_Synthase_Like"/>
    <property type="match status" value="1"/>
</dbReference>
<dbReference type="EMBL" id="CABFNO020001476">
    <property type="protein sequence ID" value="CAG9990870.1"/>
    <property type="molecule type" value="Genomic_DNA"/>
</dbReference>
<dbReference type="GO" id="GO:0016838">
    <property type="term" value="F:carbon-oxygen lyase activity, acting on phosphates"/>
    <property type="evidence" value="ECO:0007669"/>
    <property type="project" value="InterPro"/>
</dbReference>
<dbReference type="SUPFAM" id="SSF48576">
    <property type="entry name" value="Terpenoid synthases"/>
    <property type="match status" value="1"/>
</dbReference>
<dbReference type="Proteomes" id="UP000754883">
    <property type="component" value="Unassembled WGS sequence"/>
</dbReference>
<evidence type="ECO:0000256" key="3">
    <source>
        <dbReference type="SAM" id="MobiDB-lite"/>
    </source>
</evidence>
<feature type="region of interest" description="Disordered" evidence="3">
    <location>
        <begin position="432"/>
        <end position="452"/>
    </location>
</feature>
<organism evidence="4 5">
    <name type="scientific">Clonostachys byssicola</name>
    <dbReference type="NCBI Taxonomy" id="160290"/>
    <lineage>
        <taxon>Eukaryota</taxon>
        <taxon>Fungi</taxon>
        <taxon>Dikarya</taxon>
        <taxon>Ascomycota</taxon>
        <taxon>Pezizomycotina</taxon>
        <taxon>Sordariomycetes</taxon>
        <taxon>Hypocreomycetidae</taxon>
        <taxon>Hypocreales</taxon>
        <taxon>Bionectriaceae</taxon>
        <taxon>Clonostachys</taxon>
    </lineage>
</organism>
<dbReference type="InterPro" id="IPR024652">
    <property type="entry name" value="Trichodiene_synth"/>
</dbReference>
<name>A0A9N9UHG3_9HYPO</name>
<dbReference type="Pfam" id="PF06330">
    <property type="entry name" value="TRI5"/>
    <property type="match status" value="1"/>
</dbReference>
<evidence type="ECO:0000256" key="2">
    <source>
        <dbReference type="ARBA" id="ARBA00023239"/>
    </source>
</evidence>
<dbReference type="Gene3D" id="1.10.600.10">
    <property type="entry name" value="Farnesyl Diphosphate Synthase"/>
    <property type="match status" value="1"/>
</dbReference>
<gene>
    <name evidence="4" type="ORF">CBYS24578_00007102</name>
</gene>